<proteinExistence type="inferred from homology"/>
<reference evidence="10 11" key="1">
    <citation type="submission" date="2015-11" db="EMBL/GenBank/DDBJ databases">
        <title>Draft genome of Sulfurovum riftiae 1812E, a member of the Epsilonproteobacteria isolated from the tube of the deep-sea hydrothermal vent tubewom Riftia pachyptila.</title>
        <authorList>
            <person name="Vetriani C."/>
            <person name="Giovannelli D."/>
        </authorList>
    </citation>
    <scope>NUCLEOTIDE SEQUENCE [LARGE SCALE GENOMIC DNA]</scope>
    <source>
        <strain evidence="10 11">1812E</strain>
    </source>
</reference>
<evidence type="ECO:0000256" key="4">
    <source>
        <dbReference type="ARBA" id="ARBA00022801"/>
    </source>
</evidence>
<organism evidence="10 11">
    <name type="scientific">Sulfurovum riftiae</name>
    <dbReference type="NCBI Taxonomy" id="1630136"/>
    <lineage>
        <taxon>Bacteria</taxon>
        <taxon>Pseudomonadati</taxon>
        <taxon>Campylobacterota</taxon>
        <taxon>Epsilonproteobacteria</taxon>
        <taxon>Campylobacterales</taxon>
        <taxon>Sulfurovaceae</taxon>
        <taxon>Sulfurovum</taxon>
    </lineage>
</organism>
<evidence type="ECO:0000313" key="10">
    <source>
        <dbReference type="EMBL" id="KYJ86493.1"/>
    </source>
</evidence>
<dbReference type="NCBIfam" id="TIGR00668">
    <property type="entry name" value="apaH"/>
    <property type="match status" value="1"/>
</dbReference>
<dbReference type="Pfam" id="PF00149">
    <property type="entry name" value="Metallophos"/>
    <property type="match status" value="1"/>
</dbReference>
<evidence type="ECO:0000256" key="2">
    <source>
        <dbReference type="ARBA" id="ARBA00005419"/>
    </source>
</evidence>
<accession>A0A151CGV5</accession>
<evidence type="ECO:0000256" key="3">
    <source>
        <dbReference type="ARBA" id="ARBA00012506"/>
    </source>
</evidence>
<protein>
    <recommendedName>
        <fullName evidence="3">bis(5'-nucleosyl)-tetraphosphatase (symmetrical)</fullName>
        <ecNumber evidence="3">3.6.1.41</ecNumber>
    </recommendedName>
    <alternativeName>
        <fullName evidence="6">Ap4A hydrolase</fullName>
    </alternativeName>
    <alternativeName>
        <fullName evidence="5">Diadenosine 5',5'''-P1,P4-tetraphosphate pyrophosphohydrolase</fullName>
    </alternativeName>
    <alternativeName>
        <fullName evidence="7">Diadenosine tetraphosphatase</fullName>
    </alternativeName>
</protein>
<evidence type="ECO:0000313" key="11">
    <source>
        <dbReference type="Proteomes" id="UP000075359"/>
    </source>
</evidence>
<evidence type="ECO:0000256" key="1">
    <source>
        <dbReference type="ARBA" id="ARBA00003413"/>
    </source>
</evidence>
<keyword evidence="11" id="KW-1185">Reference proteome</keyword>
<dbReference type="OrthoDB" id="9807890at2"/>
<sequence>MSVWAIGDIQGCYGAFMQLLEEIAFDPKKDRLWLVGDLVNRGEGSLETLEYIYSIRESVEVVLGNHDISLIAAYYGLKKSNPTIDPILNSPRAAELIEWLRHQKFLHTDFQLGYCMAHAGISPEFDLGMAMMYAKRIEEKLQSEEAAAWLKKMFKSGINRFNRDSSKIDIDRYIVSAFTRMRFCYKDHRLDFDQKGPPTDELREKGLKPWFECENRQDIDLKIVFGHWSTLGFYQDEHVLALDTGCVWGGKMTAARIDVEIPEIVSVSCEKEGPAASG</sequence>
<dbReference type="RefSeq" id="WP_067330760.1">
    <property type="nucleotide sequence ID" value="NZ_LNKT01000023.1"/>
</dbReference>
<dbReference type="InterPro" id="IPR004843">
    <property type="entry name" value="Calcineurin-like_PHP"/>
</dbReference>
<evidence type="ECO:0000256" key="7">
    <source>
        <dbReference type="ARBA" id="ARBA00033210"/>
    </source>
</evidence>
<dbReference type="AlphaFoldDB" id="A0A151CGV5"/>
<dbReference type="PANTHER" id="PTHR40942:SF4">
    <property type="entry name" value="CYTOCHROME C5"/>
    <property type="match status" value="1"/>
</dbReference>
<evidence type="ECO:0000256" key="6">
    <source>
        <dbReference type="ARBA" id="ARBA00032248"/>
    </source>
</evidence>
<feature type="domain" description="Calcineurin-like phosphoesterase" evidence="9">
    <location>
        <begin position="1"/>
        <end position="152"/>
    </location>
</feature>
<dbReference type="Proteomes" id="UP000075359">
    <property type="component" value="Unassembled WGS sequence"/>
</dbReference>
<gene>
    <name evidence="10" type="ORF">AS592_06715</name>
</gene>
<dbReference type="STRING" id="1630136.AS592_06715"/>
<dbReference type="Gene3D" id="3.60.21.10">
    <property type="match status" value="1"/>
</dbReference>
<dbReference type="GO" id="GO:0008803">
    <property type="term" value="F:bis(5'-nucleosyl)-tetraphosphatase (symmetrical) activity"/>
    <property type="evidence" value="ECO:0007669"/>
    <property type="project" value="UniProtKB-EC"/>
</dbReference>
<evidence type="ECO:0000256" key="8">
    <source>
        <dbReference type="ARBA" id="ARBA00049417"/>
    </source>
</evidence>
<dbReference type="PANTHER" id="PTHR40942">
    <property type="match status" value="1"/>
</dbReference>
<comment type="similarity">
    <text evidence="2">Belongs to the Ap4A hydrolase family.</text>
</comment>
<dbReference type="NCBIfam" id="NF001204">
    <property type="entry name" value="PRK00166.1"/>
    <property type="match status" value="1"/>
</dbReference>
<dbReference type="EMBL" id="LNKT01000023">
    <property type="protein sequence ID" value="KYJ86493.1"/>
    <property type="molecule type" value="Genomic_DNA"/>
</dbReference>
<dbReference type="InterPro" id="IPR004617">
    <property type="entry name" value="ApaH"/>
</dbReference>
<dbReference type="SUPFAM" id="SSF56300">
    <property type="entry name" value="Metallo-dependent phosphatases"/>
    <property type="match status" value="1"/>
</dbReference>
<evidence type="ECO:0000259" key="9">
    <source>
        <dbReference type="Pfam" id="PF00149"/>
    </source>
</evidence>
<keyword evidence="4" id="KW-0378">Hydrolase</keyword>
<evidence type="ECO:0000256" key="5">
    <source>
        <dbReference type="ARBA" id="ARBA00031248"/>
    </source>
</evidence>
<dbReference type="PIRSF" id="PIRSF000903">
    <property type="entry name" value="B5n-ttraPtase_sm"/>
    <property type="match status" value="1"/>
</dbReference>
<comment type="catalytic activity">
    <reaction evidence="8">
        <text>P(1),P(4)-bis(5'-adenosyl) tetraphosphate + H2O = 2 ADP + 2 H(+)</text>
        <dbReference type="Rhea" id="RHEA:24252"/>
        <dbReference type="ChEBI" id="CHEBI:15377"/>
        <dbReference type="ChEBI" id="CHEBI:15378"/>
        <dbReference type="ChEBI" id="CHEBI:58141"/>
        <dbReference type="ChEBI" id="CHEBI:456216"/>
        <dbReference type="EC" id="3.6.1.41"/>
    </reaction>
</comment>
<comment type="caution">
    <text evidence="10">The sequence shown here is derived from an EMBL/GenBank/DDBJ whole genome shotgun (WGS) entry which is preliminary data.</text>
</comment>
<dbReference type="EC" id="3.6.1.41" evidence="3"/>
<dbReference type="InterPro" id="IPR029052">
    <property type="entry name" value="Metallo-depent_PP-like"/>
</dbReference>
<dbReference type="CDD" id="cd07422">
    <property type="entry name" value="MPP_ApaH"/>
    <property type="match status" value="1"/>
</dbReference>
<comment type="function">
    <text evidence="1">Hydrolyzes diadenosine 5',5'''-P1,P4-tetraphosphate to yield ADP.</text>
</comment>
<name>A0A151CGV5_9BACT</name>